<keyword evidence="1" id="KW-0175">Coiled coil</keyword>
<comment type="caution">
    <text evidence="2">The sequence shown here is derived from an EMBL/GenBank/DDBJ whole genome shotgun (WGS) entry which is preliminary data.</text>
</comment>
<feature type="coiled-coil region" evidence="1">
    <location>
        <begin position="70"/>
        <end position="98"/>
    </location>
</feature>
<evidence type="ECO:0000256" key="1">
    <source>
        <dbReference type="SAM" id="Coils"/>
    </source>
</evidence>
<reference evidence="2 3" key="1">
    <citation type="submission" date="2024-07" db="EMBL/GenBank/DDBJ databases">
        <title>Characterization of a bacterium isolated from hydrolysated instant sea cucumber by whole-genome sequencing and metabolomics.</title>
        <authorList>
            <person name="Luo X."/>
            <person name="Zhang Z."/>
            <person name="Zheng Z."/>
            <person name="Zhang W."/>
            <person name="Ming T."/>
            <person name="Jiao L."/>
            <person name="Su X."/>
            <person name="Kong F."/>
            <person name="Xu J."/>
        </authorList>
    </citation>
    <scope>NUCLEOTIDE SEQUENCE [LARGE SCALE GENOMIC DNA]</scope>
    <source>
        <strain evidence="2 3">XL-2024</strain>
    </source>
</reference>
<protein>
    <submittedName>
        <fullName evidence="2">Uncharacterized protein</fullName>
    </submittedName>
</protein>
<keyword evidence="3" id="KW-1185">Reference proteome</keyword>
<organism evidence="2 3">
    <name type="scientific">Lysinibacillus xylanilyticus</name>
    <dbReference type="NCBI Taxonomy" id="582475"/>
    <lineage>
        <taxon>Bacteria</taxon>
        <taxon>Bacillati</taxon>
        <taxon>Bacillota</taxon>
        <taxon>Bacilli</taxon>
        <taxon>Bacillales</taxon>
        <taxon>Bacillaceae</taxon>
        <taxon>Lysinibacillus</taxon>
    </lineage>
</organism>
<accession>A0ABV3W175</accession>
<proteinExistence type="predicted"/>
<evidence type="ECO:0000313" key="2">
    <source>
        <dbReference type="EMBL" id="MEX3746929.1"/>
    </source>
</evidence>
<dbReference type="Proteomes" id="UP001558534">
    <property type="component" value="Unassembled WGS sequence"/>
</dbReference>
<evidence type="ECO:0000313" key="3">
    <source>
        <dbReference type="Proteomes" id="UP001558534"/>
    </source>
</evidence>
<dbReference type="RefSeq" id="WP_368637510.1">
    <property type="nucleotide sequence ID" value="NZ_JBFRHK010000012.1"/>
</dbReference>
<sequence>MSESENINQKIDSVIHQLIKEQLTNLSNSSNTKNNSFAYLEKGTLNLLIAYLLSGEKRKSEDVGHEEIYNEELELKIMKQLDEMLEESKEQFEEVIDLLKKLS</sequence>
<dbReference type="EMBL" id="JBFRHK010000012">
    <property type="protein sequence ID" value="MEX3746929.1"/>
    <property type="molecule type" value="Genomic_DNA"/>
</dbReference>
<name>A0ABV3W175_9BACI</name>
<gene>
    <name evidence="2" type="ORF">AB1300_17550</name>
</gene>